<name>A0ACC0WTM2_9STRA</name>
<comment type="caution">
    <text evidence="1">The sequence shown here is derived from an EMBL/GenBank/DDBJ whole genome shotgun (WGS) entry which is preliminary data.</text>
</comment>
<keyword evidence="2" id="KW-1185">Reference proteome</keyword>
<proteinExistence type="predicted"/>
<dbReference type="Proteomes" id="UP001163321">
    <property type="component" value="Chromosome 1"/>
</dbReference>
<gene>
    <name evidence="1" type="ORF">PsorP6_002555</name>
</gene>
<accession>A0ACC0WTM2</accession>
<evidence type="ECO:0000313" key="1">
    <source>
        <dbReference type="EMBL" id="KAI9921448.1"/>
    </source>
</evidence>
<sequence length="293" mass="33310">MTSNNNETLGQTKQRHKLELRTLQNEVKAFQKKAKKDRLSKKEVEAQVEAMENVLKERHNQELKAFETEEENTTTLISHTNEAAEAASLATKQAKAQAKAQRKREKKKKKDRERRERIDEANKNTVSERKIEADMILAQLTRYGLKIKDIPSDGHCMYHAVADQIKQKNLPIADEMAGFQHLRKITSEYMLAHPDDFLPFMALDESAAGGTDDAFIIYCHRVATTADWGGQLELRALACALRIPIEVFSAKGDVLMMGGEFVDEADKNAPKLQLTYHLHYYTLGEHFNSVTPL</sequence>
<evidence type="ECO:0000313" key="2">
    <source>
        <dbReference type="Proteomes" id="UP001163321"/>
    </source>
</evidence>
<reference evidence="1 2" key="1">
    <citation type="journal article" date="2022" name="bioRxiv">
        <title>The genome of the oomycete Peronosclerospora sorghi, a cosmopolitan pathogen of maize and sorghum, is inflated with dispersed pseudogenes.</title>
        <authorList>
            <person name="Fletcher K."/>
            <person name="Martin F."/>
            <person name="Isakeit T."/>
            <person name="Cavanaugh K."/>
            <person name="Magill C."/>
            <person name="Michelmore R."/>
        </authorList>
    </citation>
    <scope>NUCLEOTIDE SEQUENCE [LARGE SCALE GENOMIC DNA]</scope>
    <source>
        <strain evidence="1">P6</strain>
    </source>
</reference>
<organism evidence="1 2">
    <name type="scientific">Peronosclerospora sorghi</name>
    <dbReference type="NCBI Taxonomy" id="230839"/>
    <lineage>
        <taxon>Eukaryota</taxon>
        <taxon>Sar</taxon>
        <taxon>Stramenopiles</taxon>
        <taxon>Oomycota</taxon>
        <taxon>Peronosporomycetes</taxon>
        <taxon>Peronosporales</taxon>
        <taxon>Peronosporaceae</taxon>
        <taxon>Peronosclerospora</taxon>
    </lineage>
</organism>
<dbReference type="EMBL" id="CM047580">
    <property type="protein sequence ID" value="KAI9921448.1"/>
    <property type="molecule type" value="Genomic_DNA"/>
</dbReference>
<protein>
    <submittedName>
        <fullName evidence="1">Uncharacterized protein</fullName>
    </submittedName>
</protein>